<protein>
    <submittedName>
        <fullName evidence="1">Uncharacterized protein</fullName>
    </submittedName>
</protein>
<evidence type="ECO:0000313" key="1">
    <source>
        <dbReference type="EMBL" id="KAJ3550066.1"/>
    </source>
</evidence>
<organism evidence="1 2">
    <name type="scientific">Phlebia brevispora</name>
    <dbReference type="NCBI Taxonomy" id="194682"/>
    <lineage>
        <taxon>Eukaryota</taxon>
        <taxon>Fungi</taxon>
        <taxon>Dikarya</taxon>
        <taxon>Basidiomycota</taxon>
        <taxon>Agaricomycotina</taxon>
        <taxon>Agaricomycetes</taxon>
        <taxon>Polyporales</taxon>
        <taxon>Meruliaceae</taxon>
        <taxon>Phlebia</taxon>
    </lineage>
</organism>
<comment type="caution">
    <text evidence="1">The sequence shown here is derived from an EMBL/GenBank/DDBJ whole genome shotgun (WGS) entry which is preliminary data.</text>
</comment>
<evidence type="ECO:0000313" key="2">
    <source>
        <dbReference type="Proteomes" id="UP001148662"/>
    </source>
</evidence>
<dbReference type="EMBL" id="JANHOG010000914">
    <property type="protein sequence ID" value="KAJ3550066.1"/>
    <property type="molecule type" value="Genomic_DNA"/>
</dbReference>
<gene>
    <name evidence="1" type="ORF">NM688_g5115</name>
</gene>
<keyword evidence="2" id="KW-1185">Reference proteome</keyword>
<dbReference type="Proteomes" id="UP001148662">
    <property type="component" value="Unassembled WGS sequence"/>
</dbReference>
<proteinExistence type="predicted"/>
<accession>A0ACC1T0H3</accession>
<reference evidence="1" key="1">
    <citation type="submission" date="2022-07" db="EMBL/GenBank/DDBJ databases">
        <title>Genome Sequence of Phlebia brevispora.</title>
        <authorList>
            <person name="Buettner E."/>
        </authorList>
    </citation>
    <scope>NUCLEOTIDE SEQUENCE</scope>
    <source>
        <strain evidence="1">MPL23</strain>
    </source>
</reference>
<sequence>MHRIGAGAIQIVAVDQCRPTSAFYRVLPKRIGPVFTSAVLLVARLLKLSPERLTMLFAHMPLADLDNLSESRLSVVDDVQNSAGVAGQAAEVIALRARHSIATPIARLPSELLSAIFMIYARSVREEYIYSWKDIQPYSWIRVSHVCRFWREVAISYSALWSWIVPASDASWRAHVSSQTKLPSITSSSIGTA</sequence>
<name>A0ACC1T0H3_9APHY</name>